<keyword evidence="3 10" id="KW-0853">WD repeat</keyword>
<dbReference type="GO" id="GO:0045324">
    <property type="term" value="P:late endosome to vacuole transport"/>
    <property type="evidence" value="ECO:0007669"/>
    <property type="project" value="InterPro"/>
</dbReference>
<evidence type="ECO:0000256" key="11">
    <source>
        <dbReference type="SAM" id="MobiDB-lite"/>
    </source>
</evidence>
<evidence type="ECO:0000256" key="4">
    <source>
        <dbReference type="ARBA" id="ARBA00022679"/>
    </source>
</evidence>
<organism evidence="13 14">
    <name type="scientific">Ceratobasidium theobromae</name>
    <dbReference type="NCBI Taxonomy" id="1582974"/>
    <lineage>
        <taxon>Eukaryota</taxon>
        <taxon>Fungi</taxon>
        <taxon>Dikarya</taxon>
        <taxon>Basidiomycota</taxon>
        <taxon>Agaricomycotina</taxon>
        <taxon>Agaricomycetes</taxon>
        <taxon>Cantharellales</taxon>
        <taxon>Ceratobasidiaceae</taxon>
        <taxon>Ceratobasidium</taxon>
    </lineage>
</organism>
<dbReference type="Pfam" id="PF22956">
    <property type="entry name" value="VPS15-like_hel"/>
    <property type="match status" value="1"/>
</dbReference>
<dbReference type="PROSITE" id="PS50077">
    <property type="entry name" value="HEAT_REPEAT"/>
    <property type="match status" value="1"/>
</dbReference>
<sequence length="2255" mass="247855">MGNSVSGQFNNRPGGALDSYVSELGPDIVYEKSVGSARFLKTVRGRHRNGPLVIKVFIKPSADLTLRDHKARLRNYRDKLVDIPNVYTYQAFVESEKADFASSKPTFLPEDDPSDFALFFDSSGRRTCYIAPERFYAAGSEIAAQKAERERQSRRDGDVTEAMDVFSMGCVIAELFTEGTPTFTLSQLYKYRAGEINLEAHLAGLEDPGVKALVVSMIAPDPTARPSFAAALETCRGSVFPEAFYSFLHDYVASVNEISSPSVFDHNPAHAPNPSETLSTTATATSGAAAASNLPNAAATVNNGSNVDAPSYENMLPNESDSRVDRLWSEFSILEPHLIVATNGAEAEKRPDRTPARPRTTPFQDIFPVELSIPKRTSRLQGNLLANQRAASVDGPALIVLSLVCSNIRNCIIPSSKLRALDLLLALAVHLTDEAKLDRLVPYVIDLLHDEAAVVRSAGIRSLAQVLALVTVITPSNASIFPEYIFPNIRHLATDPEESVRCTFAQCIAPLADTASRYLELGQALKAHGTFKLSDIQDTDGTVFEMSYEASLQDLHSAVQDVLTTALVDPASTVKRAVLHNISSLCVFFGRQKTNDVLLSHMITYLNGRDWLLRYAFFESIVGVAACVGARSLEEYILPLMIQALSDVEETVVYKVLASLTSLSELGLFQKMRIWELLSATVPFLYHPSIWVRQGAAAFITSSTKLLPPTDVWCILYPGLRQALRADVRAITEQSLLSTLKPPLSRQIFEAAITWAMKGEKSAFWRGQPSRTKVTKESPKELVSNMKRSTVLPRSGAKTDEDDVQIVKLQQLGMTSAEETKLVALRDYILKLANAIKSFTARDKDENEVINVLHGPVAELQKLGVVPQTVFVGTRAAVSEAPSVYAATTTTRRSTLDVTPRPSNSSVPKAIQRANIDITSRSASPYEDLQRHLRQIEGSPLGLSVPQARVVGRKDSHSSLASGSGVHSPAVTDPASDAPTLDFAPPSPSESVSVLSSTHGGDMLRRHLRHLVQDVQKTAPTIASVKTVATGTLEAPLKQSDVSASGRTSPASTVRGGDQRPRLRSAAPSSSLAFGKSESQGVNVSNLLEQMHMDTIREGMQDFGPKVHSGPIRRRNLPRGTLTSRDAGTRRSDALLISHMNAHDGRINGIAVSPDHTFFVSCSEDRTVKVWDTSRLERNVTTKPRHVYTQHHAPVTCVCIIEGTHCFASAGEDGSLHVVRVHVSASSSLPKYGKLQSVREYRCDQFGEYVTWMAYLNVDGSPALLYTTNLSVIVILDLRTMRVLRTLENPRHFGPITCACLDKKQSWLIIGTTSGVLTLWDLRFGLLLRSWTTLSAADGSRRGIHQIVSYPSKARSRHIIVAVETTNTNAPRTASERLRGSITLEVWDIEKATLEETFVVAESYDNVEQSKPTAELPKISREGHPVPTNAASAIAELVRSRHAREKAQEETKQELDILPTDIVVDPDAPVQAWMRPDVHALLALPDGNSLSQGSLASKKDLDSTKASVDKDKTRGGMLLLGTESRRIQLWDLARLERSVVLSGLDQEQGPPQYQTHAPESQGTTTHTITFPHPSSALTPNRGQPRSIITAQQHQTVMKGHTDAVTALACIDLPFKGGIGERVLRTGFRLSRDVRDLPTRTTFGSITWSKLYLVNYSRSYISITTTLSPSLCTHENLNPAHALRAASPVDSGNFQCLGYGDGEANANGWLEIMISHNDFAASGSSNSSELMPSFSASPETTPSPPQTFDTSLDWYPENFLPLFNDPAPSVLGAALLDRATRTNLQHDTDCTTSEDTSTSFNALWPQDQSFSFTQQNRSSTVVPKGRSRAPPSFLTSADELGSSMEVLAGSIPRSINIDSSMRESYVTYIISEYELRRLRNFFRLPPPSIFTYLVTRLRSTKTLIWTMYLGAKLFKALSESPGGMDVQPYTNWLNKLDQQFTNDHDDDSSLSNVGDLLMAQLEIAFLKFITLGSPSGYSIFRRSLPRFLRLVSNEPTLYRENSYGQLVVSFPQALIASRFEVRRFVACDALMAFIFGLAPLVEYDYRYGREYECNREAHALQSIHGIPARFLVYIGQINAWRAGTRDTIWDWQSLEKGVLQWVPTTPAAPSNGGGGPGGIDTLSSAVDNVARLAIEESWRHVVLIYIYMGMGGISSHDPRVQASVRQIIQLSEVASHSPVEVHLFAHCVVAGLAARYEKQRSAMYEKLASFKDARMWLFRGTDFCGVLDHLWHGVGSNGGSVLWDDYVWSRRAVVSI</sequence>
<dbReference type="SMART" id="SM00220">
    <property type="entry name" value="S_TKc"/>
    <property type="match status" value="1"/>
</dbReference>
<feature type="region of interest" description="Disordered" evidence="11">
    <location>
        <begin position="265"/>
        <end position="286"/>
    </location>
</feature>
<evidence type="ECO:0000313" key="14">
    <source>
        <dbReference type="Proteomes" id="UP000383932"/>
    </source>
</evidence>
<feature type="repeat" description="HEAT" evidence="9">
    <location>
        <begin position="440"/>
        <end position="471"/>
    </location>
</feature>
<evidence type="ECO:0000256" key="6">
    <source>
        <dbReference type="ARBA" id="ARBA00022741"/>
    </source>
</evidence>
<feature type="domain" description="Protein kinase" evidence="12">
    <location>
        <begin position="1"/>
        <end position="252"/>
    </location>
</feature>
<dbReference type="InterPro" id="IPR000719">
    <property type="entry name" value="Prot_kinase_dom"/>
</dbReference>
<dbReference type="Gene3D" id="2.130.10.10">
    <property type="entry name" value="YVTN repeat-like/Quinoprotein amine dehydrogenase"/>
    <property type="match status" value="2"/>
</dbReference>
<dbReference type="PROSITE" id="PS50082">
    <property type="entry name" value="WD_REPEATS_2"/>
    <property type="match status" value="1"/>
</dbReference>
<feature type="region of interest" description="Disordered" evidence="11">
    <location>
        <begin position="1038"/>
        <end position="1079"/>
    </location>
</feature>
<feature type="compositionally biased region" description="Basic and acidic residues" evidence="11">
    <location>
        <begin position="1497"/>
        <end position="1509"/>
    </location>
</feature>
<name>A0A5N5QNL6_9AGAM</name>
<dbReference type="EMBL" id="SSOP01000039">
    <property type="protein sequence ID" value="KAB5593372.1"/>
    <property type="molecule type" value="Genomic_DNA"/>
</dbReference>
<dbReference type="InterPro" id="IPR036322">
    <property type="entry name" value="WD40_repeat_dom_sf"/>
</dbReference>
<dbReference type="InterPro" id="IPR055231">
    <property type="entry name" value="2AA_helical"/>
</dbReference>
<dbReference type="SUPFAM" id="SSF48371">
    <property type="entry name" value="ARM repeat"/>
    <property type="match status" value="1"/>
</dbReference>
<evidence type="ECO:0000256" key="2">
    <source>
        <dbReference type="ARBA" id="ARBA00022527"/>
    </source>
</evidence>
<keyword evidence="6" id="KW-0547">Nucleotide-binding</keyword>
<feature type="compositionally biased region" description="Polar residues" evidence="11">
    <location>
        <begin position="1549"/>
        <end position="1568"/>
    </location>
</feature>
<dbReference type="PANTHER" id="PTHR17583:SF0">
    <property type="entry name" value="PHOSPHOINOSITIDE 3-KINASE REGULATORY SUBUNIT 4"/>
    <property type="match status" value="1"/>
</dbReference>
<feature type="compositionally biased region" description="Polar residues" evidence="11">
    <location>
        <begin position="1040"/>
        <end position="1052"/>
    </location>
</feature>
<dbReference type="SUPFAM" id="SSF50978">
    <property type="entry name" value="WD40 repeat-like"/>
    <property type="match status" value="1"/>
</dbReference>
<keyword evidence="14" id="KW-1185">Reference proteome</keyword>
<dbReference type="InterPro" id="IPR011989">
    <property type="entry name" value="ARM-like"/>
</dbReference>
<dbReference type="OrthoDB" id="242910at2759"/>
<dbReference type="PROSITE" id="PS50011">
    <property type="entry name" value="PROTEIN_KINASE_DOM"/>
    <property type="match status" value="1"/>
</dbReference>
<feature type="region of interest" description="Disordered" evidence="11">
    <location>
        <begin position="1486"/>
        <end position="1509"/>
    </location>
</feature>
<dbReference type="InterPro" id="IPR015943">
    <property type="entry name" value="WD40/YVTN_repeat-like_dom_sf"/>
</dbReference>
<keyword evidence="5" id="KW-0677">Repeat</keyword>
<dbReference type="Pfam" id="PF00400">
    <property type="entry name" value="WD40"/>
    <property type="match status" value="2"/>
</dbReference>
<dbReference type="GO" id="GO:0071561">
    <property type="term" value="C:nucleus-vacuole junction"/>
    <property type="evidence" value="ECO:0007669"/>
    <property type="project" value="TreeGrafter"/>
</dbReference>
<evidence type="ECO:0000256" key="1">
    <source>
        <dbReference type="ARBA" id="ARBA00012513"/>
    </source>
</evidence>
<evidence type="ECO:0000256" key="9">
    <source>
        <dbReference type="PROSITE-ProRule" id="PRU00103"/>
    </source>
</evidence>
<dbReference type="Gene3D" id="1.10.510.10">
    <property type="entry name" value="Transferase(Phosphotransferase) domain 1"/>
    <property type="match status" value="1"/>
</dbReference>
<keyword evidence="7" id="KW-0418">Kinase</keyword>
<keyword evidence="4" id="KW-0808">Transferase</keyword>
<dbReference type="SMART" id="SM00320">
    <property type="entry name" value="WD40"/>
    <property type="match status" value="3"/>
</dbReference>
<reference evidence="13 14" key="1">
    <citation type="journal article" date="2019" name="Fungal Biol. Biotechnol.">
        <title>Draft genome sequence of fastidious pathogen Ceratobasidium theobromae, which causes vascular-streak dieback in Theobroma cacao.</title>
        <authorList>
            <person name="Ali S.S."/>
            <person name="Asman A."/>
            <person name="Shao J."/>
            <person name="Firmansyah A.P."/>
            <person name="Susilo A.W."/>
            <person name="Rosmana A."/>
            <person name="McMahon P."/>
            <person name="Junaid M."/>
            <person name="Guest D."/>
            <person name="Kheng T.Y."/>
            <person name="Meinhardt L.W."/>
            <person name="Bailey B.A."/>
        </authorList>
    </citation>
    <scope>NUCLEOTIDE SEQUENCE [LARGE SCALE GENOMIC DNA]</scope>
    <source>
        <strain evidence="13 14">CT2</strain>
    </source>
</reference>
<evidence type="ECO:0000256" key="8">
    <source>
        <dbReference type="ARBA" id="ARBA00022840"/>
    </source>
</evidence>
<evidence type="ECO:0000259" key="12">
    <source>
        <dbReference type="PROSITE" id="PS50011"/>
    </source>
</evidence>
<feature type="region of interest" description="Disordered" evidence="11">
    <location>
        <begin position="1727"/>
        <end position="1748"/>
    </location>
</feature>
<dbReference type="PROSITE" id="PS50294">
    <property type="entry name" value="WD_REPEATS_REGION"/>
    <property type="match status" value="1"/>
</dbReference>
<dbReference type="PANTHER" id="PTHR17583">
    <property type="entry name" value="PHOSPHOINOSITIDE 3-KINASE REGULATORY SUBUNIT 4"/>
    <property type="match status" value="1"/>
</dbReference>
<evidence type="ECO:0000256" key="5">
    <source>
        <dbReference type="ARBA" id="ARBA00022737"/>
    </source>
</evidence>
<dbReference type="GO" id="GO:0006623">
    <property type="term" value="P:protein targeting to vacuole"/>
    <property type="evidence" value="ECO:0007669"/>
    <property type="project" value="TreeGrafter"/>
</dbReference>
<protein>
    <recommendedName>
        <fullName evidence="1">non-specific serine/threonine protein kinase</fullName>
        <ecNumber evidence="1">2.7.11.1</ecNumber>
    </recommendedName>
</protein>
<feature type="compositionally biased region" description="Low complexity" evidence="11">
    <location>
        <begin position="275"/>
        <end position="286"/>
    </location>
</feature>
<feature type="compositionally biased region" description="Low complexity" evidence="11">
    <location>
        <begin position="1064"/>
        <end position="1073"/>
    </location>
</feature>
<evidence type="ECO:0000256" key="7">
    <source>
        <dbReference type="ARBA" id="ARBA00022777"/>
    </source>
</evidence>
<dbReference type="Proteomes" id="UP000383932">
    <property type="component" value="Unassembled WGS sequence"/>
</dbReference>
<comment type="caution">
    <text evidence="13">The sequence shown here is derived from an EMBL/GenBank/DDBJ whole genome shotgun (WGS) entry which is preliminary data.</text>
</comment>
<dbReference type="InterPro" id="IPR021133">
    <property type="entry name" value="HEAT_type_2"/>
</dbReference>
<dbReference type="InterPro" id="IPR011009">
    <property type="entry name" value="Kinase-like_dom_sf"/>
</dbReference>
<evidence type="ECO:0000256" key="10">
    <source>
        <dbReference type="PROSITE-ProRule" id="PRU00221"/>
    </source>
</evidence>
<feature type="region of interest" description="Disordered" evidence="11">
    <location>
        <begin position="1103"/>
        <end position="1126"/>
    </location>
</feature>
<dbReference type="InterPro" id="IPR001680">
    <property type="entry name" value="WD40_rpt"/>
</dbReference>
<proteinExistence type="predicted"/>
<dbReference type="GO" id="GO:0034271">
    <property type="term" value="C:phosphatidylinositol 3-kinase complex, class III, type I"/>
    <property type="evidence" value="ECO:0007669"/>
    <property type="project" value="TreeGrafter"/>
</dbReference>
<keyword evidence="8" id="KW-0067">ATP-binding</keyword>
<dbReference type="EC" id="2.7.11.1" evidence="1"/>
<dbReference type="GO" id="GO:0034272">
    <property type="term" value="C:phosphatidylinositol 3-kinase complex, class III, type II"/>
    <property type="evidence" value="ECO:0007669"/>
    <property type="project" value="TreeGrafter"/>
</dbReference>
<dbReference type="Gene3D" id="1.25.10.10">
    <property type="entry name" value="Leucine-rich Repeat Variant"/>
    <property type="match status" value="2"/>
</dbReference>
<dbReference type="GO" id="GO:0004674">
    <property type="term" value="F:protein serine/threonine kinase activity"/>
    <property type="evidence" value="ECO:0007669"/>
    <property type="project" value="UniProtKB-KW"/>
</dbReference>
<feature type="region of interest" description="Disordered" evidence="11">
    <location>
        <begin position="952"/>
        <end position="999"/>
    </location>
</feature>
<keyword evidence="2" id="KW-0723">Serine/threonine-protein kinase</keyword>
<dbReference type="GO" id="GO:0005770">
    <property type="term" value="C:late endosome"/>
    <property type="evidence" value="ECO:0007669"/>
    <property type="project" value="TreeGrafter"/>
</dbReference>
<evidence type="ECO:0000256" key="3">
    <source>
        <dbReference type="ARBA" id="ARBA00022574"/>
    </source>
</evidence>
<dbReference type="InterPro" id="IPR045162">
    <property type="entry name" value="Vps15-like"/>
</dbReference>
<gene>
    <name evidence="13" type="ORF">CTheo_3204</name>
</gene>
<dbReference type="InterPro" id="IPR016024">
    <property type="entry name" value="ARM-type_fold"/>
</dbReference>
<accession>A0A5N5QNL6</accession>
<evidence type="ECO:0000313" key="13">
    <source>
        <dbReference type="EMBL" id="KAB5593372.1"/>
    </source>
</evidence>
<feature type="region of interest" description="Disordered" evidence="11">
    <location>
        <begin position="1545"/>
        <end position="1581"/>
    </location>
</feature>
<dbReference type="SUPFAM" id="SSF56112">
    <property type="entry name" value="Protein kinase-like (PK-like)"/>
    <property type="match status" value="1"/>
</dbReference>
<dbReference type="GO" id="GO:0005524">
    <property type="term" value="F:ATP binding"/>
    <property type="evidence" value="ECO:0007669"/>
    <property type="project" value="UniProtKB-KW"/>
</dbReference>
<feature type="repeat" description="WD" evidence="10">
    <location>
        <begin position="1140"/>
        <end position="1181"/>
    </location>
</feature>
<dbReference type="GO" id="GO:0016236">
    <property type="term" value="P:macroautophagy"/>
    <property type="evidence" value="ECO:0007669"/>
    <property type="project" value="InterPro"/>
</dbReference>